<evidence type="ECO:0000259" key="7">
    <source>
        <dbReference type="Pfam" id="PF07732"/>
    </source>
</evidence>
<evidence type="ECO:0000256" key="3">
    <source>
        <dbReference type="ARBA" id="ARBA00023002"/>
    </source>
</evidence>
<comment type="similarity">
    <text evidence="1">Belongs to the multicopper oxidase family.</text>
</comment>
<dbReference type="GO" id="GO:0006826">
    <property type="term" value="P:iron ion transport"/>
    <property type="evidence" value="ECO:0007669"/>
    <property type="project" value="TreeGrafter"/>
</dbReference>
<evidence type="ECO:0000256" key="1">
    <source>
        <dbReference type="ARBA" id="ARBA00010609"/>
    </source>
</evidence>
<dbReference type="InterPro" id="IPR011707">
    <property type="entry name" value="Cu-oxidase-like_N"/>
</dbReference>
<dbReference type="Gene3D" id="2.60.40.420">
    <property type="entry name" value="Cupredoxins - blue copper proteins"/>
    <property type="match status" value="3"/>
</dbReference>
<protein>
    <submittedName>
        <fullName evidence="8">Uncharacterized protein</fullName>
    </submittedName>
</protein>
<dbReference type="GO" id="GO:0005886">
    <property type="term" value="C:plasma membrane"/>
    <property type="evidence" value="ECO:0007669"/>
    <property type="project" value="TreeGrafter"/>
</dbReference>
<evidence type="ECO:0000313" key="9">
    <source>
        <dbReference type="Proteomes" id="UP000749559"/>
    </source>
</evidence>
<dbReference type="InterPro" id="IPR011706">
    <property type="entry name" value="Cu-oxidase_C"/>
</dbReference>
<evidence type="ECO:0000259" key="6">
    <source>
        <dbReference type="Pfam" id="PF07731"/>
    </source>
</evidence>
<dbReference type="PROSITE" id="PS00079">
    <property type="entry name" value="MULTICOPPER_OXIDASE1"/>
    <property type="match status" value="1"/>
</dbReference>
<dbReference type="EMBL" id="CAIIXF020000006">
    <property type="protein sequence ID" value="CAH1787077.1"/>
    <property type="molecule type" value="Genomic_DNA"/>
</dbReference>
<dbReference type="GO" id="GO:0005507">
    <property type="term" value="F:copper ion binding"/>
    <property type="evidence" value="ECO:0007669"/>
    <property type="project" value="InterPro"/>
</dbReference>
<feature type="domain" description="Plastocyanin-like" evidence="5">
    <location>
        <begin position="263"/>
        <end position="373"/>
    </location>
</feature>
<keyword evidence="3" id="KW-0560">Oxidoreductase</keyword>
<dbReference type="Pfam" id="PF07732">
    <property type="entry name" value="Cu-oxidase_3"/>
    <property type="match status" value="1"/>
</dbReference>
<evidence type="ECO:0000313" key="8">
    <source>
        <dbReference type="EMBL" id="CAH1787077.1"/>
    </source>
</evidence>
<dbReference type="OrthoDB" id="2121828at2759"/>
<dbReference type="InterPro" id="IPR001117">
    <property type="entry name" value="Cu-oxidase_2nd"/>
</dbReference>
<gene>
    <name evidence="8" type="ORF">OFUS_LOCUS12853</name>
</gene>
<dbReference type="SUPFAM" id="SSF49503">
    <property type="entry name" value="Cupredoxins"/>
    <property type="match status" value="3"/>
</dbReference>
<reference evidence="8" key="1">
    <citation type="submission" date="2022-03" db="EMBL/GenBank/DDBJ databases">
        <authorList>
            <person name="Martin C."/>
        </authorList>
    </citation>
    <scope>NUCLEOTIDE SEQUENCE</scope>
</reference>
<dbReference type="AlphaFoldDB" id="A0A8S4P2U7"/>
<comment type="caution">
    <text evidence="8">The sequence shown here is derived from an EMBL/GenBank/DDBJ whole genome shotgun (WGS) entry which is preliminary data.</text>
</comment>
<dbReference type="Proteomes" id="UP000749559">
    <property type="component" value="Unassembled WGS sequence"/>
</dbReference>
<dbReference type="CDD" id="cd13905">
    <property type="entry name" value="CuRO_3_tcLLC2_insect_like"/>
    <property type="match status" value="1"/>
</dbReference>
<dbReference type="Pfam" id="PF00394">
    <property type="entry name" value="Cu-oxidase"/>
    <property type="match status" value="1"/>
</dbReference>
<dbReference type="CDD" id="cd13858">
    <property type="entry name" value="CuRO_1_tcLCC2_insect_like"/>
    <property type="match status" value="1"/>
</dbReference>
<evidence type="ECO:0000256" key="2">
    <source>
        <dbReference type="ARBA" id="ARBA00022723"/>
    </source>
</evidence>
<accession>A0A8S4P2U7</accession>
<feature type="domain" description="Plastocyanin-like" evidence="7">
    <location>
        <begin position="92"/>
        <end position="202"/>
    </location>
</feature>
<proteinExistence type="inferred from homology"/>
<dbReference type="GO" id="GO:0016491">
    <property type="term" value="F:oxidoreductase activity"/>
    <property type="evidence" value="ECO:0007669"/>
    <property type="project" value="UniProtKB-KW"/>
</dbReference>
<keyword evidence="9" id="KW-1185">Reference proteome</keyword>
<dbReference type="PANTHER" id="PTHR11709:SF394">
    <property type="entry name" value="FI03373P-RELATED"/>
    <property type="match status" value="1"/>
</dbReference>
<name>A0A8S4P2U7_OWEFU</name>
<sequence>MENTFFAACIAITFLGYGNVYVLSEICWSDVCEYEMVIQHQRTMVYTYKSAEGHDSYVSNSVTLMSDGTLKLIPNGYYDNVEDLVVNASDVITADGITRNIITINSLFPGPTIEVGEGSQIVVRVTNKLLAEAISIHWHGIHQKYTPWMDGMPYITNCPIHPQQTFTYRFTAAPSGTHWYHSHMKVQRMDGLFGMMIVHKRETKGGAEIEDSVPLFVTDWLHIEGATSDMTSPYKLDFPPGTGEFWFNAKNRDYSLDGIELSALKYKSGLINGRGRFNNKAPLFETTIKSGSTKRFRTVNAAAEYPYRISIDGHDLIILSLDGNEIEPFTVQSIILFPGEEVDFKINGVQPSSKYWIRAKTLTDGLGSEDNNQEINAKLIYDGVQSNLDPVSTQRECSQSNPCKVLNCPFPNHPNSNHLLCIPISEMKDIRSSMFSVNDVYEEEFLDFDFDIGSSVNKIRFVFPSAPWTESNNGAVPCASDCSDIDSGCKCTHELNFKFNQVVRLTLLSKSEPQTYGHHPIHLHGFTFEVLKMGYPLFDETTGKIVNNPDIVCDTPSCSRVHWREGKPIDLNFNHPPRKDTILVPAGGYVIIQFVADNPGYWLLHCHSLSHLIEGMALVLNIAGERQVKPPKGFPTCNTFDWSSAEYNRAVNTDKAAKKRIGPKLTYGPCTLMCNKLGIKKCSKTCGVTEGDVIGETCWVKCTETAALDPNARKLLARCVQQCKGDM</sequence>
<dbReference type="CDD" id="cd13884">
    <property type="entry name" value="CuRO_2_tcLCC_insect_like"/>
    <property type="match status" value="1"/>
</dbReference>
<dbReference type="InterPro" id="IPR045087">
    <property type="entry name" value="Cu-oxidase_fam"/>
</dbReference>
<organism evidence="8 9">
    <name type="scientific">Owenia fusiformis</name>
    <name type="common">Polychaete worm</name>
    <dbReference type="NCBI Taxonomy" id="6347"/>
    <lineage>
        <taxon>Eukaryota</taxon>
        <taxon>Metazoa</taxon>
        <taxon>Spiralia</taxon>
        <taxon>Lophotrochozoa</taxon>
        <taxon>Annelida</taxon>
        <taxon>Polychaeta</taxon>
        <taxon>Sedentaria</taxon>
        <taxon>Canalipalpata</taxon>
        <taxon>Sabellida</taxon>
        <taxon>Oweniida</taxon>
        <taxon>Oweniidae</taxon>
        <taxon>Owenia</taxon>
    </lineage>
</organism>
<dbReference type="InterPro" id="IPR008972">
    <property type="entry name" value="Cupredoxin"/>
</dbReference>
<dbReference type="FunFam" id="2.60.40.420:FF:000045">
    <property type="entry name" value="Laccase 2"/>
    <property type="match status" value="1"/>
</dbReference>
<evidence type="ECO:0000256" key="4">
    <source>
        <dbReference type="ARBA" id="ARBA00023008"/>
    </source>
</evidence>
<dbReference type="Pfam" id="PF07731">
    <property type="entry name" value="Cu-oxidase_2"/>
    <property type="match status" value="1"/>
</dbReference>
<dbReference type="InterPro" id="IPR033138">
    <property type="entry name" value="Cu_oxidase_CS"/>
</dbReference>
<evidence type="ECO:0000259" key="5">
    <source>
        <dbReference type="Pfam" id="PF00394"/>
    </source>
</evidence>
<dbReference type="PANTHER" id="PTHR11709">
    <property type="entry name" value="MULTI-COPPER OXIDASE"/>
    <property type="match status" value="1"/>
</dbReference>
<dbReference type="InterPro" id="IPR002355">
    <property type="entry name" value="Cu_oxidase_Cu_BS"/>
</dbReference>
<dbReference type="PROSITE" id="PS00080">
    <property type="entry name" value="MULTICOPPER_OXIDASE2"/>
    <property type="match status" value="1"/>
</dbReference>
<feature type="domain" description="Plastocyanin-like" evidence="6">
    <location>
        <begin position="487"/>
        <end position="621"/>
    </location>
</feature>
<keyword evidence="2" id="KW-0479">Metal-binding</keyword>
<keyword evidence="4" id="KW-0186">Copper</keyword>